<name>A0A2K2CLX4_BRADI</name>
<sequence length="208" mass="21692">MTRRGATWLHAGPGRSPCPATGDAAIDCSEEALARGVRFVVADCQGAGAASLAEDADHDVAPFKQLVPELNTGALPAEAMAAPSGRSSRLWDGVRGEAAAISFVFPTARSPFHPRIQAPRAPAAPHRSPTPASPDSIPRTPAYLGFDPSDPPSGCVAGAVRGTPWHFGVLSSCAPAKGGGRRRRRRKSTPEIRLPSAACKTPDRNYAI</sequence>
<dbReference type="InParanoid" id="A0A2K2CLX4"/>
<protein>
    <submittedName>
        <fullName evidence="2 3">Uncharacterized protein</fullName>
    </submittedName>
</protein>
<dbReference type="Proteomes" id="UP000008810">
    <property type="component" value="Chromosome 4"/>
</dbReference>
<evidence type="ECO:0000313" key="2">
    <source>
        <dbReference type="EMBL" id="PNT63023.1"/>
    </source>
</evidence>
<evidence type="ECO:0000313" key="4">
    <source>
        <dbReference type="Proteomes" id="UP000008810"/>
    </source>
</evidence>
<dbReference type="EMBL" id="CM000883">
    <property type="protein sequence ID" value="PNT63023.1"/>
    <property type="molecule type" value="Genomic_DNA"/>
</dbReference>
<organism evidence="2">
    <name type="scientific">Brachypodium distachyon</name>
    <name type="common">Purple false brome</name>
    <name type="synonym">Trachynia distachya</name>
    <dbReference type="NCBI Taxonomy" id="15368"/>
    <lineage>
        <taxon>Eukaryota</taxon>
        <taxon>Viridiplantae</taxon>
        <taxon>Streptophyta</taxon>
        <taxon>Embryophyta</taxon>
        <taxon>Tracheophyta</taxon>
        <taxon>Spermatophyta</taxon>
        <taxon>Magnoliopsida</taxon>
        <taxon>Liliopsida</taxon>
        <taxon>Poales</taxon>
        <taxon>Poaceae</taxon>
        <taxon>BOP clade</taxon>
        <taxon>Pooideae</taxon>
        <taxon>Stipodae</taxon>
        <taxon>Brachypodieae</taxon>
        <taxon>Brachypodium</taxon>
    </lineage>
</organism>
<reference evidence="2 3" key="1">
    <citation type="journal article" date="2010" name="Nature">
        <title>Genome sequencing and analysis of the model grass Brachypodium distachyon.</title>
        <authorList>
            <consortium name="International Brachypodium Initiative"/>
        </authorList>
    </citation>
    <scope>NUCLEOTIDE SEQUENCE [LARGE SCALE GENOMIC DNA]</scope>
    <source>
        <strain evidence="2 3">Bd21</strain>
    </source>
</reference>
<feature type="region of interest" description="Disordered" evidence="1">
    <location>
        <begin position="113"/>
        <end position="146"/>
    </location>
</feature>
<reference evidence="3" key="3">
    <citation type="submission" date="2018-08" db="UniProtKB">
        <authorList>
            <consortium name="EnsemblPlants"/>
        </authorList>
    </citation>
    <scope>IDENTIFICATION</scope>
    <source>
        <strain evidence="3">cv. Bd21</strain>
    </source>
</reference>
<keyword evidence="4" id="KW-1185">Reference proteome</keyword>
<evidence type="ECO:0000313" key="3">
    <source>
        <dbReference type="EnsemblPlants" id="PNT63023"/>
    </source>
</evidence>
<accession>A0A2K2CLX4</accession>
<dbReference type="AlphaFoldDB" id="A0A2K2CLX4"/>
<feature type="region of interest" description="Disordered" evidence="1">
    <location>
        <begin position="171"/>
        <end position="208"/>
    </location>
</feature>
<dbReference type="EnsemblPlants" id="PNT63023">
    <property type="protein sequence ID" value="PNT63023"/>
    <property type="gene ID" value="BRADI_4g10454v3"/>
</dbReference>
<proteinExistence type="predicted"/>
<feature type="compositionally biased region" description="Low complexity" evidence="1">
    <location>
        <begin position="118"/>
        <end position="134"/>
    </location>
</feature>
<dbReference type="Gramene" id="PNT63023">
    <property type="protein sequence ID" value="PNT63023"/>
    <property type="gene ID" value="BRADI_4g10454v3"/>
</dbReference>
<evidence type="ECO:0000256" key="1">
    <source>
        <dbReference type="SAM" id="MobiDB-lite"/>
    </source>
</evidence>
<gene>
    <name evidence="2" type="ORF">BRADI_4g10454v3</name>
</gene>
<reference evidence="2" key="2">
    <citation type="submission" date="2017-06" db="EMBL/GenBank/DDBJ databases">
        <title>WGS assembly of Brachypodium distachyon.</title>
        <authorList>
            <consortium name="The International Brachypodium Initiative"/>
            <person name="Lucas S."/>
            <person name="Harmon-Smith M."/>
            <person name="Lail K."/>
            <person name="Tice H."/>
            <person name="Grimwood J."/>
            <person name="Bruce D."/>
            <person name="Barry K."/>
            <person name="Shu S."/>
            <person name="Lindquist E."/>
            <person name="Wang M."/>
            <person name="Pitluck S."/>
            <person name="Vogel J.P."/>
            <person name="Garvin D.F."/>
            <person name="Mockler T.C."/>
            <person name="Schmutz J."/>
            <person name="Rokhsar D."/>
            <person name="Bevan M.W."/>
        </authorList>
    </citation>
    <scope>NUCLEOTIDE SEQUENCE</scope>
    <source>
        <strain evidence="2">Bd21</strain>
    </source>
</reference>